<dbReference type="GO" id="GO:0050485">
    <property type="term" value="F:oxidoreductase activity, acting on X-H and Y-H to form an X-Y bond, with a disulfide as acceptor"/>
    <property type="evidence" value="ECO:0007669"/>
    <property type="project" value="InterPro"/>
</dbReference>
<dbReference type="AlphaFoldDB" id="A0AA43ZS89"/>
<evidence type="ECO:0000313" key="2">
    <source>
        <dbReference type="Proteomes" id="UP001171751"/>
    </source>
</evidence>
<accession>A0AA43ZS89</accession>
<organism evidence="1 2">
    <name type="scientific">Atopococcus tabaci</name>
    <dbReference type="NCBI Taxonomy" id="269774"/>
    <lineage>
        <taxon>Bacteria</taxon>
        <taxon>Bacillati</taxon>
        <taxon>Bacillota</taxon>
        <taxon>Bacilli</taxon>
        <taxon>Lactobacillales</taxon>
        <taxon>Carnobacteriaceae</taxon>
        <taxon>Atopococcus</taxon>
    </lineage>
</organism>
<comment type="caution">
    <text evidence="1">The sequence shown here is derived from an EMBL/GenBank/DDBJ whole genome shotgun (WGS) entry which is preliminary data.</text>
</comment>
<dbReference type="InterPro" id="IPR015417">
    <property type="entry name" value="Gly_reductase_pB_sua/b"/>
</dbReference>
<dbReference type="Proteomes" id="UP001171751">
    <property type="component" value="Unassembled WGS sequence"/>
</dbReference>
<evidence type="ECO:0000313" key="1">
    <source>
        <dbReference type="EMBL" id="MDO5457604.1"/>
    </source>
</evidence>
<protein>
    <submittedName>
        <fullName evidence="1">Glycine/sarcosine/betaine reductase component B subunit</fullName>
    </submittedName>
</protein>
<dbReference type="Pfam" id="PF09338">
    <property type="entry name" value="Gly_reductase"/>
    <property type="match status" value="1"/>
</dbReference>
<name>A0AA43ZS89_9LACT</name>
<gene>
    <name evidence="1" type="ORF">Q4F26_04585</name>
</gene>
<dbReference type="EMBL" id="JAUNQW010000017">
    <property type="protein sequence ID" value="MDO5457604.1"/>
    <property type="molecule type" value="Genomic_DNA"/>
</dbReference>
<sequence length="429" mass="46134">MRLELQNVKIDDIVFGDETTVEGSQLILDKESIITELKEVAGVKDIDIDIALPGEKKRIIPVKDVIEPRVKVSGGQGGFPGVLDDIEQTGSGEVKVLDGVAIVTIGDIVGFQEGIIDMWGEGAKWTPFSQTCNIVVNITPEDDLQPHEHEAAVRRLGLTASNLIGEAARDAAHQETEVYEMGYPDEETQKYPDLPKVVYVEMLISQGLLHDGYIYGTNSGQILPTYLHANEELDQAVISGNCVAACDKITTYQHQNNAVVKELYKLHGKEINFAGIVLAPELTTMDGKLINTDYTAKLCKQLGADGAIISEEGYGNPDSDLVMICEALETDGIKTVLITDECSGWEGTSQPLTDAKEEAVAVISTGNVSHVVELDAADEVLGDPHAVANIAGGWEGAYNEATGQIKCELNAVIGSTSEIGTHNATVKLY</sequence>
<reference evidence="1" key="1">
    <citation type="submission" date="2023-07" db="EMBL/GenBank/DDBJ databases">
        <title>Between Cages and Wild: Unraveling the Impact of Captivity on Animal Microbiomes and Antimicrobial Resistance.</title>
        <authorList>
            <person name="Schmartz G.P."/>
            <person name="Rehner J."/>
            <person name="Schuff M.J."/>
            <person name="Becker S.L."/>
            <person name="Kravczyk M."/>
            <person name="Gurevich A."/>
            <person name="Francke R."/>
            <person name="Mueller R."/>
            <person name="Keller V."/>
            <person name="Keller A."/>
        </authorList>
    </citation>
    <scope>NUCLEOTIDE SEQUENCE</scope>
    <source>
        <strain evidence="1">S39M_St_73</strain>
    </source>
</reference>
<proteinExistence type="predicted"/>
<keyword evidence="2" id="KW-1185">Reference proteome</keyword>